<dbReference type="Proteomes" id="UP000002318">
    <property type="component" value="Chromosome"/>
</dbReference>
<dbReference type="OrthoDB" id="8635523at2"/>
<dbReference type="KEGG" id="ssm:Spirs_3591"/>
<keyword evidence="5 6" id="KW-0472">Membrane</keyword>
<reference evidence="7 8" key="1">
    <citation type="journal article" date="2010" name="Stand. Genomic Sci.">
        <title>Complete genome sequence of Spirochaeta smaragdinae type strain (SEBR 4228).</title>
        <authorList>
            <person name="Mavromatis K."/>
            <person name="Yasawong M."/>
            <person name="Chertkov O."/>
            <person name="Lapidus A."/>
            <person name="Lucas S."/>
            <person name="Nolan M."/>
            <person name="Del Rio T.G."/>
            <person name="Tice H."/>
            <person name="Cheng J.F."/>
            <person name="Pitluck S."/>
            <person name="Liolios K."/>
            <person name="Ivanova N."/>
            <person name="Tapia R."/>
            <person name="Han C."/>
            <person name="Bruce D."/>
            <person name="Goodwin L."/>
            <person name="Pati A."/>
            <person name="Chen A."/>
            <person name="Palaniappan K."/>
            <person name="Land M."/>
            <person name="Hauser L."/>
            <person name="Chang Y.J."/>
            <person name="Jeffries C.D."/>
            <person name="Detter J.C."/>
            <person name="Rohde M."/>
            <person name="Brambilla E."/>
            <person name="Spring S."/>
            <person name="Goker M."/>
            <person name="Sikorski J."/>
            <person name="Woyke T."/>
            <person name="Bristow J."/>
            <person name="Eisen J.A."/>
            <person name="Markowitz V."/>
            <person name="Hugenholtz P."/>
            <person name="Klenk H.P."/>
            <person name="Kyrpides N.C."/>
        </authorList>
    </citation>
    <scope>NUCLEOTIDE SEQUENCE [LARGE SCALE GENOMIC DNA]</scope>
    <source>
        <strain evidence="8">DSM 11293 / JCM 15392 / SEBR 4228</strain>
    </source>
</reference>
<comment type="subcellular location">
    <subcellularLocation>
        <location evidence="1">Membrane</location>
        <topology evidence="1">Multi-pass membrane protein</topology>
    </subcellularLocation>
</comment>
<protein>
    <submittedName>
        <fullName evidence="7">Cobalt transport protein</fullName>
    </submittedName>
</protein>
<feature type="transmembrane region" description="Helical" evidence="6">
    <location>
        <begin position="246"/>
        <end position="267"/>
    </location>
</feature>
<accession>E1R7H4</accession>
<evidence type="ECO:0000256" key="3">
    <source>
        <dbReference type="ARBA" id="ARBA00022692"/>
    </source>
</evidence>
<evidence type="ECO:0000313" key="7">
    <source>
        <dbReference type="EMBL" id="ADK82679.1"/>
    </source>
</evidence>
<evidence type="ECO:0000256" key="5">
    <source>
        <dbReference type="ARBA" id="ARBA00023136"/>
    </source>
</evidence>
<dbReference type="HOGENOM" id="CLU_056469_2_1_12"/>
<name>E1R7H4_SEDSS</name>
<dbReference type="AlphaFoldDB" id="E1R7H4"/>
<feature type="transmembrane region" description="Helical" evidence="6">
    <location>
        <begin position="71"/>
        <end position="90"/>
    </location>
</feature>
<evidence type="ECO:0000256" key="4">
    <source>
        <dbReference type="ARBA" id="ARBA00022989"/>
    </source>
</evidence>
<evidence type="ECO:0000256" key="2">
    <source>
        <dbReference type="ARBA" id="ARBA00022475"/>
    </source>
</evidence>
<dbReference type="PANTHER" id="PTHR34857:SF2">
    <property type="entry name" value="SLL0384 PROTEIN"/>
    <property type="match status" value="1"/>
</dbReference>
<dbReference type="EMBL" id="CP002116">
    <property type="protein sequence ID" value="ADK82679.1"/>
    <property type="molecule type" value="Genomic_DNA"/>
</dbReference>
<dbReference type="CDD" id="cd16914">
    <property type="entry name" value="EcfT"/>
    <property type="match status" value="1"/>
</dbReference>
<dbReference type="GO" id="GO:0005886">
    <property type="term" value="C:plasma membrane"/>
    <property type="evidence" value="ECO:0007669"/>
    <property type="project" value="UniProtKB-ARBA"/>
</dbReference>
<feature type="transmembrane region" description="Helical" evidence="6">
    <location>
        <begin position="118"/>
        <end position="140"/>
    </location>
</feature>
<dbReference type="Pfam" id="PF02361">
    <property type="entry name" value="CbiQ"/>
    <property type="match status" value="1"/>
</dbReference>
<dbReference type="RefSeq" id="WP_013256138.1">
    <property type="nucleotide sequence ID" value="NC_014364.1"/>
</dbReference>
<organism evidence="7 8">
    <name type="scientific">Sediminispirochaeta smaragdinae (strain DSM 11293 / JCM 15392 / SEBR 4228)</name>
    <name type="common">Spirochaeta smaragdinae</name>
    <dbReference type="NCBI Taxonomy" id="573413"/>
    <lineage>
        <taxon>Bacteria</taxon>
        <taxon>Pseudomonadati</taxon>
        <taxon>Spirochaetota</taxon>
        <taxon>Spirochaetia</taxon>
        <taxon>Spirochaetales</taxon>
        <taxon>Spirochaetaceae</taxon>
        <taxon>Sediminispirochaeta</taxon>
    </lineage>
</organism>
<evidence type="ECO:0000256" key="6">
    <source>
        <dbReference type="SAM" id="Phobius"/>
    </source>
</evidence>
<gene>
    <name evidence="7" type="ordered locus">Spirs_3591</name>
</gene>
<dbReference type="eggNOG" id="COG0619">
    <property type="taxonomic scope" value="Bacteria"/>
</dbReference>
<keyword evidence="8" id="KW-1185">Reference proteome</keyword>
<dbReference type="STRING" id="573413.Spirs_3591"/>
<feature type="transmembrane region" description="Helical" evidence="6">
    <location>
        <begin position="31"/>
        <end position="59"/>
    </location>
</feature>
<keyword evidence="3 6" id="KW-0812">Transmembrane</keyword>
<proteinExistence type="predicted"/>
<keyword evidence="2" id="KW-1003">Cell membrane</keyword>
<evidence type="ECO:0000256" key="1">
    <source>
        <dbReference type="ARBA" id="ARBA00004141"/>
    </source>
</evidence>
<dbReference type="InterPro" id="IPR003339">
    <property type="entry name" value="ABC/ECF_trnsptr_transmembrane"/>
</dbReference>
<dbReference type="PANTHER" id="PTHR34857">
    <property type="entry name" value="SLL0384 PROTEIN"/>
    <property type="match status" value="1"/>
</dbReference>
<evidence type="ECO:0000313" key="8">
    <source>
        <dbReference type="Proteomes" id="UP000002318"/>
    </source>
</evidence>
<sequence>MDQSKIRFGLNYIDTASPLHRLSGVTKFALFIYWITVVLTTFDLRILAGMLFFGLLLIVLSRVPFRIYRPFLLFMIYILIMNSLFMFLFAPMQGVEYMGSKTVLFVITERYTVTRETLFYLLVIAVKHFSIFPMALLFVFTTHPTEFASSLNRIGVPYKVAYSVSLTLRYLPEITKDFVNIMQSQQARGVDISKNVPLKQRITNVTRVLIPLLLSSLDKAEVISNAMSLRGFGTEKKRTWYNARPLAKGDAIVFTAMALFLIFAVWMKRNLGTMFWYPF</sequence>
<keyword evidence="4 6" id="KW-1133">Transmembrane helix</keyword>
<dbReference type="InterPro" id="IPR051611">
    <property type="entry name" value="ECF_transporter_component"/>
</dbReference>